<proteinExistence type="predicted"/>
<dbReference type="OrthoDB" id="9814308at2"/>
<dbReference type="PROSITE" id="PS00893">
    <property type="entry name" value="NUDIX_BOX"/>
    <property type="match status" value="1"/>
</dbReference>
<dbReference type="InterPro" id="IPR015797">
    <property type="entry name" value="NUDIX_hydrolase-like_dom_sf"/>
</dbReference>
<dbReference type="CDD" id="cd18879">
    <property type="entry name" value="NUDIX_Hydrolase"/>
    <property type="match status" value="1"/>
</dbReference>
<evidence type="ECO:0000313" key="4">
    <source>
        <dbReference type="EMBL" id="OZG56196.1"/>
    </source>
</evidence>
<name>A0A261FBB0_9BIFI</name>
<comment type="cofactor">
    <cofactor evidence="1">
        <name>Mg(2+)</name>
        <dbReference type="ChEBI" id="CHEBI:18420"/>
    </cofactor>
</comment>
<dbReference type="RefSeq" id="WP_094689751.1">
    <property type="nucleotide sequence ID" value="NZ_JACBYZ010000001.1"/>
</dbReference>
<feature type="domain" description="Nudix hydrolase" evidence="3">
    <location>
        <begin position="19"/>
        <end position="153"/>
    </location>
</feature>
<gene>
    <name evidence="4" type="ORF">AEAE_0684</name>
</gene>
<reference evidence="4 5" key="1">
    <citation type="journal article" date="2017" name="BMC Genomics">
        <title>Comparative genomic and phylogenomic analyses of the Bifidobacteriaceae family.</title>
        <authorList>
            <person name="Lugli G.A."/>
            <person name="Milani C."/>
            <person name="Turroni F."/>
            <person name="Duranti S."/>
            <person name="Mancabelli L."/>
            <person name="Mangifesta M."/>
            <person name="Ferrario C."/>
            <person name="Modesto M."/>
            <person name="Mattarelli P."/>
            <person name="Jiri K."/>
            <person name="van Sinderen D."/>
            <person name="Ventura M."/>
        </authorList>
    </citation>
    <scope>NUCLEOTIDE SEQUENCE [LARGE SCALE GENOMIC DNA]</scope>
    <source>
        <strain evidence="4 5">LMG 21773</strain>
    </source>
</reference>
<keyword evidence="2" id="KW-0378">Hydrolase</keyword>
<dbReference type="PANTHER" id="PTHR43046:SF16">
    <property type="entry name" value="ADP-RIBOSE PYROPHOSPHATASE YJHB-RELATED"/>
    <property type="match status" value="1"/>
</dbReference>
<accession>A0A261FBB0</accession>
<dbReference type="Pfam" id="PF00293">
    <property type="entry name" value="NUDIX"/>
    <property type="match status" value="1"/>
</dbReference>
<dbReference type="GO" id="GO:0016787">
    <property type="term" value="F:hydrolase activity"/>
    <property type="evidence" value="ECO:0007669"/>
    <property type="project" value="UniProtKB-KW"/>
</dbReference>
<dbReference type="InterPro" id="IPR000086">
    <property type="entry name" value="NUDIX_hydrolase_dom"/>
</dbReference>
<sequence length="169" mass="18798">MATPQFILDLREKIGHAPLWLMGITAVVRDEQGRYLLGRRADTGEWAFTYGIIEPAEEPAITAIREVKEETGLDVEVTALVAVTSSSRMLTYANGDKAQYMDHMFEARLAPGSSHLASTPDGENLNSGWFAQESFPDNLAASTKERLALYKRWLAQGEDLSHRPALFRS</sequence>
<protein>
    <submittedName>
        <fullName evidence="4">ADP-ribose pyrophosphatase</fullName>
    </submittedName>
</protein>
<evidence type="ECO:0000259" key="3">
    <source>
        <dbReference type="PROSITE" id="PS51462"/>
    </source>
</evidence>
<organism evidence="4 5">
    <name type="scientific">Aeriscardovia aeriphila</name>
    <dbReference type="NCBI Taxonomy" id="218139"/>
    <lineage>
        <taxon>Bacteria</taxon>
        <taxon>Bacillati</taxon>
        <taxon>Actinomycetota</taxon>
        <taxon>Actinomycetes</taxon>
        <taxon>Bifidobacteriales</taxon>
        <taxon>Bifidobacteriaceae</taxon>
        <taxon>Aeriscardovia</taxon>
    </lineage>
</organism>
<dbReference type="EMBL" id="MWWU01000002">
    <property type="protein sequence ID" value="OZG56196.1"/>
    <property type="molecule type" value="Genomic_DNA"/>
</dbReference>
<evidence type="ECO:0000256" key="2">
    <source>
        <dbReference type="ARBA" id="ARBA00022801"/>
    </source>
</evidence>
<evidence type="ECO:0000313" key="5">
    <source>
        <dbReference type="Proteomes" id="UP000228976"/>
    </source>
</evidence>
<comment type="caution">
    <text evidence="4">The sequence shown here is derived from an EMBL/GenBank/DDBJ whole genome shotgun (WGS) entry which is preliminary data.</text>
</comment>
<keyword evidence="5" id="KW-1185">Reference proteome</keyword>
<dbReference type="AlphaFoldDB" id="A0A261FBB0"/>
<dbReference type="PROSITE" id="PS51462">
    <property type="entry name" value="NUDIX"/>
    <property type="match status" value="1"/>
</dbReference>
<dbReference type="PANTHER" id="PTHR43046">
    <property type="entry name" value="GDP-MANNOSE MANNOSYL HYDROLASE"/>
    <property type="match status" value="1"/>
</dbReference>
<dbReference type="SUPFAM" id="SSF55811">
    <property type="entry name" value="Nudix"/>
    <property type="match status" value="1"/>
</dbReference>
<dbReference type="Gene3D" id="3.90.79.10">
    <property type="entry name" value="Nucleoside Triphosphate Pyrophosphohydrolase"/>
    <property type="match status" value="1"/>
</dbReference>
<dbReference type="Proteomes" id="UP000228976">
    <property type="component" value="Unassembled WGS sequence"/>
</dbReference>
<dbReference type="InterPro" id="IPR020084">
    <property type="entry name" value="NUDIX_hydrolase_CS"/>
</dbReference>
<evidence type="ECO:0000256" key="1">
    <source>
        <dbReference type="ARBA" id="ARBA00001946"/>
    </source>
</evidence>